<comment type="pathway">
    <text evidence="3 9">Metabolic intermediate biosynthesis; chorismate biosynthesis; chorismate from D-erythrose 4-phosphate and phosphoenolpyruvate: step 3/7.</text>
</comment>
<evidence type="ECO:0000256" key="9">
    <source>
        <dbReference type="HAMAP-Rule" id="MF_00169"/>
    </source>
</evidence>
<dbReference type="PROSITE" id="PS01029">
    <property type="entry name" value="DEHYDROQUINASE_II"/>
    <property type="match status" value="1"/>
</dbReference>
<comment type="subunit">
    <text evidence="5 9">Homododecamer.</text>
</comment>
<evidence type="ECO:0000256" key="2">
    <source>
        <dbReference type="ARBA" id="ARBA00003924"/>
    </source>
</evidence>
<feature type="binding site" evidence="9 11">
    <location>
        <position position="78"/>
    </location>
    <ligand>
        <name>substrate</name>
    </ligand>
</feature>
<dbReference type="AlphaFoldDB" id="A0A839Z2D5"/>
<keyword evidence="9" id="KW-0028">Amino-acid biosynthesis</keyword>
<proteinExistence type="inferred from homology"/>
<dbReference type="RefSeq" id="WP_183933488.1">
    <property type="nucleotide sequence ID" value="NZ_JACICF010000001.1"/>
</dbReference>
<dbReference type="NCBIfam" id="NF003805">
    <property type="entry name" value="PRK05395.1-2"/>
    <property type="match status" value="1"/>
</dbReference>
<feature type="binding site" evidence="9 11">
    <location>
        <position position="91"/>
    </location>
    <ligand>
        <name>substrate</name>
    </ligand>
</feature>
<evidence type="ECO:0000256" key="8">
    <source>
        <dbReference type="ARBA" id="ARBA00023239"/>
    </source>
</evidence>
<feature type="active site" description="Proton donor" evidence="9 10">
    <location>
        <position position="104"/>
    </location>
</feature>
<feature type="site" description="Transition state stabilizer" evidence="9 12">
    <location>
        <position position="21"/>
    </location>
</feature>
<dbReference type="SUPFAM" id="SSF52304">
    <property type="entry name" value="Type II 3-dehydroquinate dehydratase"/>
    <property type="match status" value="1"/>
</dbReference>
<sequence>MTSLPMILVLHGPNLDRLGRRQPELYGKESLEEINNRISDRASALDVGVTMRQSNHEGHLIDWLYEAEDDGVKAVLLNAGGFTHTSVALRDAVAAIDVPVIEVHLTNTARREDFRRRSLIAPVCKGTISGFGADSYILGLDAASRL</sequence>
<feature type="binding site" evidence="9 11">
    <location>
        <begin position="105"/>
        <end position="106"/>
    </location>
    <ligand>
        <name>substrate</name>
    </ligand>
</feature>
<gene>
    <name evidence="9" type="primary">aroQ</name>
    <name evidence="13" type="ORF">FHS50_001230</name>
</gene>
<dbReference type="InterPro" id="IPR036441">
    <property type="entry name" value="DHquinase_II_sf"/>
</dbReference>
<dbReference type="GO" id="GO:0008652">
    <property type="term" value="P:amino acid biosynthetic process"/>
    <property type="evidence" value="ECO:0007669"/>
    <property type="project" value="UniProtKB-KW"/>
</dbReference>
<dbReference type="NCBIfam" id="NF003807">
    <property type="entry name" value="PRK05395.1-4"/>
    <property type="match status" value="1"/>
</dbReference>
<comment type="catalytic activity">
    <reaction evidence="1 9">
        <text>3-dehydroquinate = 3-dehydroshikimate + H2O</text>
        <dbReference type="Rhea" id="RHEA:21096"/>
        <dbReference type="ChEBI" id="CHEBI:15377"/>
        <dbReference type="ChEBI" id="CHEBI:16630"/>
        <dbReference type="ChEBI" id="CHEBI:32364"/>
        <dbReference type="EC" id="4.2.1.10"/>
    </reaction>
</comment>
<organism evidence="13 14">
    <name type="scientific">Sphingomicrobium lutaoense</name>
    <dbReference type="NCBI Taxonomy" id="515949"/>
    <lineage>
        <taxon>Bacteria</taxon>
        <taxon>Pseudomonadati</taxon>
        <taxon>Pseudomonadota</taxon>
        <taxon>Alphaproteobacteria</taxon>
        <taxon>Sphingomonadales</taxon>
        <taxon>Sphingomonadaceae</taxon>
        <taxon>Sphingomicrobium</taxon>
    </lineage>
</organism>
<evidence type="ECO:0000256" key="1">
    <source>
        <dbReference type="ARBA" id="ARBA00001864"/>
    </source>
</evidence>
<dbReference type="UniPathway" id="UPA00053">
    <property type="reaction ID" value="UER00086"/>
</dbReference>
<dbReference type="InterPro" id="IPR001874">
    <property type="entry name" value="DHquinase_II"/>
</dbReference>
<dbReference type="InterPro" id="IPR018509">
    <property type="entry name" value="DHquinase_II_CS"/>
</dbReference>
<dbReference type="Gene3D" id="3.40.50.9100">
    <property type="entry name" value="Dehydroquinase, class II"/>
    <property type="match status" value="1"/>
</dbReference>
<evidence type="ECO:0000256" key="4">
    <source>
        <dbReference type="ARBA" id="ARBA00011037"/>
    </source>
</evidence>
<evidence type="ECO:0000256" key="6">
    <source>
        <dbReference type="ARBA" id="ARBA00012060"/>
    </source>
</evidence>
<dbReference type="NCBIfam" id="TIGR01088">
    <property type="entry name" value="aroQ"/>
    <property type="match status" value="1"/>
</dbReference>
<dbReference type="Proteomes" id="UP000578569">
    <property type="component" value="Unassembled WGS sequence"/>
</dbReference>
<accession>A0A839Z2D5</accession>
<feature type="active site" description="Proton acceptor" evidence="9 10">
    <location>
        <position position="26"/>
    </location>
</feature>
<evidence type="ECO:0000313" key="13">
    <source>
        <dbReference type="EMBL" id="MBB3764207.1"/>
    </source>
</evidence>
<comment type="caution">
    <text evidence="13">The sequence shown here is derived from an EMBL/GenBank/DDBJ whole genome shotgun (WGS) entry which is preliminary data.</text>
</comment>
<dbReference type="GO" id="GO:0019631">
    <property type="term" value="P:quinate catabolic process"/>
    <property type="evidence" value="ECO:0007669"/>
    <property type="project" value="TreeGrafter"/>
</dbReference>
<dbReference type="EC" id="4.2.1.10" evidence="6 9"/>
<name>A0A839Z2D5_9SPHN</name>
<keyword evidence="7 9" id="KW-0057">Aromatic amino acid biosynthesis</keyword>
<protein>
    <recommendedName>
        <fullName evidence="6 9">3-dehydroquinate dehydratase</fullName>
        <shortName evidence="9">3-dehydroquinase</shortName>
        <ecNumber evidence="6 9">4.2.1.10</ecNumber>
    </recommendedName>
    <alternativeName>
        <fullName evidence="9">Type II DHQase</fullName>
    </alternativeName>
</protein>
<keyword evidence="8 9" id="KW-0456">Lyase</keyword>
<dbReference type="Pfam" id="PF01220">
    <property type="entry name" value="DHquinase_II"/>
    <property type="match status" value="1"/>
</dbReference>
<evidence type="ECO:0000256" key="11">
    <source>
        <dbReference type="PIRSR" id="PIRSR001399-2"/>
    </source>
</evidence>
<comment type="function">
    <text evidence="2 9">Catalyzes a trans-dehydration via an enolate intermediate.</text>
</comment>
<dbReference type="GO" id="GO:0009423">
    <property type="term" value="P:chorismate biosynthetic process"/>
    <property type="evidence" value="ECO:0007669"/>
    <property type="project" value="UniProtKB-UniRule"/>
</dbReference>
<keyword evidence="14" id="KW-1185">Reference proteome</keyword>
<evidence type="ECO:0000256" key="5">
    <source>
        <dbReference type="ARBA" id="ARBA00011193"/>
    </source>
</evidence>
<evidence type="ECO:0000256" key="12">
    <source>
        <dbReference type="PIRSR" id="PIRSR001399-3"/>
    </source>
</evidence>
<dbReference type="GO" id="GO:0009073">
    <property type="term" value="P:aromatic amino acid family biosynthetic process"/>
    <property type="evidence" value="ECO:0007669"/>
    <property type="project" value="UniProtKB-KW"/>
</dbReference>
<evidence type="ECO:0000256" key="10">
    <source>
        <dbReference type="PIRSR" id="PIRSR001399-1"/>
    </source>
</evidence>
<feature type="binding site" evidence="9 11">
    <location>
        <position position="115"/>
    </location>
    <ligand>
        <name>substrate</name>
    </ligand>
</feature>
<dbReference type="CDD" id="cd00466">
    <property type="entry name" value="DHQase_II"/>
    <property type="match status" value="1"/>
</dbReference>
<feature type="binding site" evidence="9 11">
    <location>
        <position position="84"/>
    </location>
    <ligand>
        <name>substrate</name>
    </ligand>
</feature>
<dbReference type="HAMAP" id="MF_00169">
    <property type="entry name" value="AroQ"/>
    <property type="match status" value="1"/>
</dbReference>
<evidence type="ECO:0000256" key="7">
    <source>
        <dbReference type="ARBA" id="ARBA00023141"/>
    </source>
</evidence>
<dbReference type="PIRSF" id="PIRSF001399">
    <property type="entry name" value="DHquinase_II"/>
    <property type="match status" value="1"/>
</dbReference>
<dbReference type="EMBL" id="JACICF010000001">
    <property type="protein sequence ID" value="MBB3764207.1"/>
    <property type="molecule type" value="Genomic_DNA"/>
</dbReference>
<dbReference type="NCBIfam" id="NF003806">
    <property type="entry name" value="PRK05395.1-3"/>
    <property type="match status" value="1"/>
</dbReference>
<dbReference type="PANTHER" id="PTHR21272">
    <property type="entry name" value="CATABOLIC 3-DEHYDROQUINASE"/>
    <property type="match status" value="1"/>
</dbReference>
<dbReference type="GO" id="GO:0003855">
    <property type="term" value="F:3-dehydroquinate dehydratase activity"/>
    <property type="evidence" value="ECO:0007669"/>
    <property type="project" value="UniProtKB-UniRule"/>
</dbReference>
<evidence type="ECO:0000256" key="3">
    <source>
        <dbReference type="ARBA" id="ARBA00004902"/>
    </source>
</evidence>
<comment type="similarity">
    <text evidence="4 9">Belongs to the type-II 3-dehydroquinase family.</text>
</comment>
<evidence type="ECO:0000313" key="14">
    <source>
        <dbReference type="Proteomes" id="UP000578569"/>
    </source>
</evidence>
<dbReference type="PANTHER" id="PTHR21272:SF3">
    <property type="entry name" value="CATABOLIC 3-DEHYDROQUINASE"/>
    <property type="match status" value="1"/>
</dbReference>
<reference evidence="13 14" key="1">
    <citation type="submission" date="2020-08" db="EMBL/GenBank/DDBJ databases">
        <title>Genomic Encyclopedia of Type Strains, Phase IV (KMG-IV): sequencing the most valuable type-strain genomes for metagenomic binning, comparative biology and taxonomic classification.</title>
        <authorList>
            <person name="Goeker M."/>
        </authorList>
    </citation>
    <scope>NUCLEOTIDE SEQUENCE [LARGE SCALE GENOMIC DNA]</scope>
    <source>
        <strain evidence="13 14">DSM 24194</strain>
    </source>
</reference>